<feature type="compositionally biased region" description="Basic and acidic residues" evidence="7">
    <location>
        <begin position="300"/>
        <end position="319"/>
    </location>
</feature>
<keyword evidence="4 6" id="KW-0238">DNA-binding</keyword>
<dbReference type="Gene3D" id="4.10.1040.10">
    <property type="entry name" value="DM DNA-binding domain"/>
    <property type="match status" value="1"/>
</dbReference>
<protein>
    <recommendedName>
        <fullName evidence="8">DM domain-containing protein</fullName>
    </recommendedName>
</protein>
<feature type="compositionally biased region" description="Low complexity" evidence="7">
    <location>
        <begin position="394"/>
        <end position="406"/>
    </location>
</feature>
<evidence type="ECO:0000256" key="1">
    <source>
        <dbReference type="ARBA" id="ARBA00006834"/>
    </source>
</evidence>
<proteinExistence type="inferred from homology"/>
<feature type="compositionally biased region" description="Polar residues" evidence="7">
    <location>
        <begin position="150"/>
        <end position="179"/>
    </location>
</feature>
<feature type="region of interest" description="Disordered" evidence="7">
    <location>
        <begin position="720"/>
        <end position="796"/>
    </location>
</feature>
<dbReference type="InterPro" id="IPR026607">
    <property type="entry name" value="DMRT"/>
</dbReference>
<dbReference type="InterPro" id="IPR001275">
    <property type="entry name" value="DM_DNA-bd"/>
</dbReference>
<dbReference type="PANTHER" id="PTHR12322">
    <property type="entry name" value="DOUBLESEX AND MAB-3 RELATED TRANSCRIPTION FACTOR DMRT"/>
    <property type="match status" value="1"/>
</dbReference>
<evidence type="ECO:0000256" key="5">
    <source>
        <dbReference type="ARBA" id="ARBA00023242"/>
    </source>
</evidence>
<comment type="similarity">
    <text evidence="1">Belongs to the DMRT family.</text>
</comment>
<dbReference type="InterPro" id="IPR036407">
    <property type="entry name" value="DM_DNA-bd_sf"/>
</dbReference>
<dbReference type="PROSITE" id="PS50809">
    <property type="entry name" value="DM_2"/>
    <property type="match status" value="1"/>
</dbReference>
<feature type="region of interest" description="Disordered" evidence="7">
    <location>
        <begin position="524"/>
        <end position="571"/>
    </location>
</feature>
<feature type="region of interest" description="Disordered" evidence="7">
    <location>
        <begin position="592"/>
        <end position="640"/>
    </location>
</feature>
<evidence type="ECO:0000256" key="3">
    <source>
        <dbReference type="ARBA" id="ARBA00022833"/>
    </source>
</evidence>
<feature type="domain" description="DM" evidence="8">
    <location>
        <begin position="45"/>
        <end position="92"/>
    </location>
</feature>
<feature type="compositionally biased region" description="Basic and acidic residues" evidence="7">
    <location>
        <begin position="247"/>
        <end position="258"/>
    </location>
</feature>
<feature type="compositionally biased region" description="Polar residues" evidence="7">
    <location>
        <begin position="122"/>
        <end position="137"/>
    </location>
</feature>
<dbReference type="SMART" id="SM00301">
    <property type="entry name" value="DM"/>
    <property type="match status" value="1"/>
</dbReference>
<keyword evidence="3 6" id="KW-0862">Zinc</keyword>
<feature type="compositionally biased region" description="Polar residues" evidence="7">
    <location>
        <begin position="749"/>
        <end position="758"/>
    </location>
</feature>
<feature type="compositionally biased region" description="Polar residues" evidence="7">
    <location>
        <begin position="594"/>
        <end position="625"/>
    </location>
</feature>
<dbReference type="Pfam" id="PF03474">
    <property type="entry name" value="DMA"/>
    <property type="match status" value="1"/>
</dbReference>
<feature type="compositionally biased region" description="Polar residues" evidence="7">
    <location>
        <begin position="265"/>
        <end position="299"/>
    </location>
</feature>
<evidence type="ECO:0000313" key="9">
    <source>
        <dbReference type="EMBL" id="CAL8097008.1"/>
    </source>
</evidence>
<dbReference type="Pfam" id="PF00751">
    <property type="entry name" value="DM"/>
    <property type="match status" value="1"/>
</dbReference>
<accession>A0ABP1QF30</accession>
<evidence type="ECO:0000313" key="10">
    <source>
        <dbReference type="Proteomes" id="UP001642540"/>
    </source>
</evidence>
<comment type="subcellular location">
    <subcellularLocation>
        <location evidence="6">Nucleus</location>
    </subcellularLocation>
</comment>
<dbReference type="SUPFAM" id="SSF82927">
    <property type="entry name" value="Cysteine-rich DNA binding domain, (DM domain)"/>
    <property type="match status" value="1"/>
</dbReference>
<feature type="DNA-binding region" description="DM" evidence="6">
    <location>
        <begin position="45"/>
        <end position="92"/>
    </location>
</feature>
<evidence type="ECO:0000256" key="4">
    <source>
        <dbReference type="ARBA" id="ARBA00023125"/>
    </source>
</evidence>
<organism evidence="9 10">
    <name type="scientific">Orchesella dallaii</name>
    <dbReference type="NCBI Taxonomy" id="48710"/>
    <lineage>
        <taxon>Eukaryota</taxon>
        <taxon>Metazoa</taxon>
        <taxon>Ecdysozoa</taxon>
        <taxon>Arthropoda</taxon>
        <taxon>Hexapoda</taxon>
        <taxon>Collembola</taxon>
        <taxon>Entomobryomorpha</taxon>
        <taxon>Entomobryoidea</taxon>
        <taxon>Orchesellidae</taxon>
        <taxon>Orchesellinae</taxon>
        <taxon>Orchesella</taxon>
    </lineage>
</organism>
<dbReference type="Proteomes" id="UP001642540">
    <property type="component" value="Unassembled WGS sequence"/>
</dbReference>
<feature type="compositionally biased region" description="Basic residues" evidence="7">
    <location>
        <begin position="376"/>
        <end position="393"/>
    </location>
</feature>
<keyword evidence="10" id="KW-1185">Reference proteome</keyword>
<reference evidence="9 10" key="1">
    <citation type="submission" date="2024-08" db="EMBL/GenBank/DDBJ databases">
        <authorList>
            <person name="Cucini C."/>
            <person name="Frati F."/>
        </authorList>
    </citation>
    <scope>NUCLEOTIDE SEQUENCE [LARGE SCALE GENOMIC DNA]</scope>
</reference>
<feature type="region of interest" description="Disordered" evidence="7">
    <location>
        <begin position="372"/>
        <end position="406"/>
    </location>
</feature>
<evidence type="ECO:0000256" key="2">
    <source>
        <dbReference type="ARBA" id="ARBA00022723"/>
    </source>
</evidence>
<comment type="caution">
    <text evidence="9">The sequence shown here is derived from an EMBL/GenBank/DDBJ whole genome shotgun (WGS) entry which is preliminary data.</text>
</comment>
<sequence length="796" mass="86274">MNLSHRVDFGGRDTLSLMAQHPVLGALPPAFFLRAAERYQRTPKCARCRNHGVVSALKGHKRYCRWRDCSCAKCNLIAERQRVMAAQVALRRQQAQEENEARELGLLYNATNSPPSAVAPLSPNSTSPQEPTASSGPQIYGVPNGLQALQALTSGNNGRSQGTDPSSPITSSHFNPSSDQLHDSPSPKSTKRQRLDSDGDNSDGDETTVAPGQYINSTASISGEQVGCYKEDYDRSPPRRTSSQSPDPERALDMQTNKDRRHLQNRSNESLSPTNYSIKNMVSSLDPSNHLNTSLTENEPSTRKAKDESSSAHDNDLERSSGLIKKERKSSLSENEQEESDNNQRNSKDHYLKALAAEGLRVGRHVSRMLKTPTHTPKHHHHLHSHHQHHTHHQYGQGNNNNNNVHHNNTVSNRGRRGAAATAALMLERQSQLQQQQISPPSSPAVDTLLRVFPTKRRCDIDAALSKSGGDVLKAIEVLLVAGEVENHLFLQHHQQQQHTHQQQQQLHQQLTQLHAQNPMAVTQLLQHHHQQQQSQFHHRSSGGGNGGRSLSCFPPTVSPSSDFVHRSGGPVDLAIDPEKLIEHAFEKGHFTPLKSNANNNNQFSHHPFLNNTSGNNVNHLQQQHSPSERLPSPSGSESPSSAFSFFAPYTAAAAAAAAAAARFNPNHPAARRFMPSLLPYAIPGLPRPGDFYPGAAASPLVTAAAAAAMSSASVALDLGTHDHRNNNNNSYGGSNHNSGTVPAGSGSNGSLHTSPETPGSGGSHLEGNSGTVAEREGNATPPTSCSGSDRASYSE</sequence>
<feature type="compositionally biased region" description="Low complexity" evidence="7">
    <location>
        <begin position="629"/>
        <end position="640"/>
    </location>
</feature>
<feature type="region of interest" description="Disordered" evidence="7">
    <location>
        <begin position="110"/>
        <end position="348"/>
    </location>
</feature>
<feature type="compositionally biased region" description="Polar residues" evidence="7">
    <location>
        <begin position="214"/>
        <end position="223"/>
    </location>
</feature>
<gene>
    <name evidence="9" type="ORF">ODALV1_LOCUS9516</name>
</gene>
<feature type="compositionally biased region" description="Polar residues" evidence="7">
    <location>
        <begin position="781"/>
        <end position="796"/>
    </location>
</feature>
<dbReference type="PROSITE" id="PS40000">
    <property type="entry name" value="DM_1"/>
    <property type="match status" value="1"/>
</dbReference>
<name>A0ABP1QF30_9HEXA</name>
<evidence type="ECO:0000256" key="7">
    <source>
        <dbReference type="SAM" id="MobiDB-lite"/>
    </source>
</evidence>
<dbReference type="PANTHER" id="PTHR12322:SF116">
    <property type="entry name" value="DOUBLESEX-MAB RELATED 99B"/>
    <property type="match status" value="1"/>
</dbReference>
<keyword evidence="2 6" id="KW-0479">Metal-binding</keyword>
<evidence type="ECO:0000259" key="8">
    <source>
        <dbReference type="PROSITE" id="PS50809"/>
    </source>
</evidence>
<dbReference type="EMBL" id="CAXLJM020000028">
    <property type="protein sequence ID" value="CAL8097008.1"/>
    <property type="molecule type" value="Genomic_DNA"/>
</dbReference>
<keyword evidence="5 6" id="KW-0539">Nucleus</keyword>
<dbReference type="InterPro" id="IPR005173">
    <property type="entry name" value="DMA"/>
</dbReference>
<feature type="compositionally biased region" description="Low complexity" evidence="7">
    <location>
        <begin position="727"/>
        <end position="740"/>
    </location>
</feature>
<evidence type="ECO:0000256" key="6">
    <source>
        <dbReference type="PROSITE-ProRule" id="PRU00070"/>
    </source>
</evidence>
<feature type="compositionally biased region" description="Basic residues" evidence="7">
    <location>
        <begin position="527"/>
        <end position="541"/>
    </location>
</feature>